<reference evidence="2" key="1">
    <citation type="journal article" date="2017" name="Cell">
        <title>Insights into land plant evolution garnered from the Marchantia polymorpha genome.</title>
        <authorList>
            <person name="Bowman J.L."/>
            <person name="Kohchi T."/>
            <person name="Yamato K.T."/>
            <person name="Jenkins J."/>
            <person name="Shu S."/>
            <person name="Ishizaki K."/>
            <person name="Yamaoka S."/>
            <person name="Nishihama R."/>
            <person name="Nakamura Y."/>
            <person name="Berger F."/>
            <person name="Adam C."/>
            <person name="Aki S.S."/>
            <person name="Althoff F."/>
            <person name="Araki T."/>
            <person name="Arteaga-Vazquez M.A."/>
            <person name="Balasubrmanian S."/>
            <person name="Barry K."/>
            <person name="Bauer D."/>
            <person name="Boehm C.R."/>
            <person name="Briginshaw L."/>
            <person name="Caballero-Perez J."/>
            <person name="Catarino B."/>
            <person name="Chen F."/>
            <person name="Chiyoda S."/>
            <person name="Chovatia M."/>
            <person name="Davies K.M."/>
            <person name="Delmans M."/>
            <person name="Demura T."/>
            <person name="Dierschke T."/>
            <person name="Dolan L."/>
            <person name="Dorantes-Acosta A.E."/>
            <person name="Eklund D.M."/>
            <person name="Florent S.N."/>
            <person name="Flores-Sandoval E."/>
            <person name="Fujiyama A."/>
            <person name="Fukuzawa H."/>
            <person name="Galik B."/>
            <person name="Grimanelli D."/>
            <person name="Grimwood J."/>
            <person name="Grossniklaus U."/>
            <person name="Hamada T."/>
            <person name="Haseloff J."/>
            <person name="Hetherington A.J."/>
            <person name="Higo A."/>
            <person name="Hirakawa Y."/>
            <person name="Hundley H.N."/>
            <person name="Ikeda Y."/>
            <person name="Inoue K."/>
            <person name="Inoue S.I."/>
            <person name="Ishida S."/>
            <person name="Jia Q."/>
            <person name="Kakita M."/>
            <person name="Kanazawa T."/>
            <person name="Kawai Y."/>
            <person name="Kawashima T."/>
            <person name="Kennedy M."/>
            <person name="Kinose K."/>
            <person name="Kinoshita T."/>
            <person name="Kohara Y."/>
            <person name="Koide E."/>
            <person name="Komatsu K."/>
            <person name="Kopischke S."/>
            <person name="Kubo M."/>
            <person name="Kyozuka J."/>
            <person name="Lagercrantz U."/>
            <person name="Lin S.S."/>
            <person name="Lindquist E."/>
            <person name="Lipzen A.M."/>
            <person name="Lu C.W."/>
            <person name="De Luna E."/>
            <person name="Martienssen R.A."/>
            <person name="Minamino N."/>
            <person name="Mizutani M."/>
            <person name="Mizutani M."/>
            <person name="Mochizuki N."/>
            <person name="Monte I."/>
            <person name="Mosher R."/>
            <person name="Nagasaki H."/>
            <person name="Nakagami H."/>
            <person name="Naramoto S."/>
            <person name="Nishitani K."/>
            <person name="Ohtani M."/>
            <person name="Okamoto T."/>
            <person name="Okumura M."/>
            <person name="Phillips J."/>
            <person name="Pollak B."/>
            <person name="Reinders A."/>
            <person name="Rovekamp M."/>
            <person name="Sano R."/>
            <person name="Sawa S."/>
            <person name="Schmid M.W."/>
            <person name="Shirakawa M."/>
            <person name="Solano R."/>
            <person name="Spunde A."/>
            <person name="Suetsugu N."/>
            <person name="Sugano S."/>
            <person name="Sugiyama A."/>
            <person name="Sun R."/>
            <person name="Suzuki Y."/>
            <person name="Takenaka M."/>
            <person name="Takezawa D."/>
            <person name="Tomogane H."/>
            <person name="Tsuzuki M."/>
            <person name="Ueda T."/>
            <person name="Umeda M."/>
            <person name="Ward J.M."/>
            <person name="Watanabe Y."/>
            <person name="Yazaki K."/>
            <person name="Yokoyama R."/>
            <person name="Yoshitake Y."/>
            <person name="Yotsui I."/>
            <person name="Zachgo S."/>
            <person name="Schmutz J."/>
        </authorList>
    </citation>
    <scope>NUCLEOTIDE SEQUENCE [LARGE SCALE GENOMIC DNA]</scope>
    <source>
        <strain evidence="2">Tak-1</strain>
    </source>
</reference>
<evidence type="ECO:0000313" key="1">
    <source>
        <dbReference type="EMBL" id="PTQ44982.1"/>
    </source>
</evidence>
<gene>
    <name evidence="1" type="ORF">MARPO_0016s0049</name>
</gene>
<keyword evidence="2" id="KW-1185">Reference proteome</keyword>
<dbReference type="AlphaFoldDB" id="A0A2R6XFU9"/>
<name>A0A2R6XFU9_MARPO</name>
<evidence type="ECO:0000313" key="2">
    <source>
        <dbReference type="Proteomes" id="UP000244005"/>
    </source>
</evidence>
<organism evidence="1 2">
    <name type="scientific">Marchantia polymorpha</name>
    <name type="common">Common liverwort</name>
    <name type="synonym">Marchantia aquatica</name>
    <dbReference type="NCBI Taxonomy" id="3197"/>
    <lineage>
        <taxon>Eukaryota</taxon>
        <taxon>Viridiplantae</taxon>
        <taxon>Streptophyta</taxon>
        <taxon>Embryophyta</taxon>
        <taxon>Marchantiophyta</taxon>
        <taxon>Marchantiopsida</taxon>
        <taxon>Marchantiidae</taxon>
        <taxon>Marchantiales</taxon>
        <taxon>Marchantiaceae</taxon>
        <taxon>Marchantia</taxon>
    </lineage>
</organism>
<protein>
    <submittedName>
        <fullName evidence="1">Uncharacterized protein</fullName>
    </submittedName>
</protein>
<accession>A0A2R6XFU9</accession>
<dbReference type="EMBL" id="KZ772688">
    <property type="protein sequence ID" value="PTQ44982.1"/>
    <property type="molecule type" value="Genomic_DNA"/>
</dbReference>
<proteinExistence type="predicted"/>
<dbReference type="Proteomes" id="UP000244005">
    <property type="component" value="Unassembled WGS sequence"/>
</dbReference>
<dbReference type="Gramene" id="Mp6g10060.1">
    <property type="protein sequence ID" value="Mp6g10060.1.cds"/>
    <property type="gene ID" value="Mp6g10060"/>
</dbReference>
<sequence>MLRGIDQGTWCVVLRLLGRNTTQLMSLHKVSRTCWLGIETLAQSARLELFIDHHIRNADFQLMRRVNLEAMALIFVICNRFLPILPKLRRRVFESYLFFQSE</sequence>